<organism evidence="6 7">
    <name type="scientific">Streptomyces tardus</name>
    <dbReference type="NCBI Taxonomy" id="2780544"/>
    <lineage>
        <taxon>Bacteria</taxon>
        <taxon>Bacillati</taxon>
        <taxon>Actinomycetota</taxon>
        <taxon>Actinomycetes</taxon>
        <taxon>Kitasatosporales</taxon>
        <taxon>Streptomycetaceae</taxon>
        <taxon>Streptomyces</taxon>
    </lineage>
</organism>
<proteinExistence type="inferred from homology"/>
<dbReference type="GO" id="GO:0005524">
    <property type="term" value="F:ATP binding"/>
    <property type="evidence" value="ECO:0007669"/>
    <property type="project" value="UniProtKB-KW"/>
</dbReference>
<dbReference type="SMART" id="SM00382">
    <property type="entry name" value="AAA"/>
    <property type="match status" value="1"/>
</dbReference>
<dbReference type="PANTHER" id="PTHR42734:SF5">
    <property type="entry name" value="IRON TRANSPORT SYSTEM ATP-BINDING PROTEIN HI_0361-RELATED"/>
    <property type="match status" value="1"/>
</dbReference>
<accession>A0A949N5X0</accession>
<name>A0A949N5X0_9ACTN</name>
<keyword evidence="7" id="KW-1185">Reference proteome</keyword>
<dbReference type="Proteomes" id="UP000694501">
    <property type="component" value="Unassembled WGS sequence"/>
</dbReference>
<gene>
    <name evidence="6" type="ORF">JGS22_017800</name>
</gene>
<comment type="caution">
    <text evidence="6">The sequence shown here is derived from an EMBL/GenBank/DDBJ whole genome shotgun (WGS) entry which is preliminary data.</text>
</comment>
<sequence>MSVVEEAAAIGTPAAAVQLRELSVGYGRSPALHQLTARIPELATTAIVGPNGSGKSTLLAALAGVIPPTAGEISHRAAERPALVMQRSAVSDTLPLTVRDAVTMGRWPHRPLLGRLTRRDREIVEECMARLDITDLADRQLGRLSGGQRQRALVAQGLAQRSPLLLLDEPTTGLDAAARQRISQVLRESREQGATVVHATHDFPEAMNADHCLLLADGRLVAEGPPREVLTAEAVEQVWAVPELPAHNGG</sequence>
<keyword evidence="4 6" id="KW-0067">ATP-binding</keyword>
<keyword evidence="2" id="KW-0813">Transport</keyword>
<comment type="similarity">
    <text evidence="1">Belongs to the ABC transporter superfamily.</text>
</comment>
<dbReference type="InterPro" id="IPR047748">
    <property type="entry name" value="AztA-like"/>
</dbReference>
<dbReference type="RefSeq" id="WP_211043516.1">
    <property type="nucleotide sequence ID" value="NZ_JAELVF020000001.1"/>
</dbReference>
<evidence type="ECO:0000313" key="7">
    <source>
        <dbReference type="Proteomes" id="UP000694501"/>
    </source>
</evidence>
<dbReference type="NCBIfam" id="NF040873">
    <property type="entry name" value="AztA"/>
    <property type="match status" value="1"/>
</dbReference>
<reference evidence="6" key="1">
    <citation type="submission" date="2021-06" db="EMBL/GenBank/DDBJ databases">
        <title>Sequencing of actinobacteria type strains.</title>
        <authorList>
            <person name="Nguyen G.-S."/>
            <person name="Wentzel A."/>
        </authorList>
    </citation>
    <scope>NUCLEOTIDE SEQUENCE</scope>
    <source>
        <strain evidence="6">P38-E01</strain>
    </source>
</reference>
<protein>
    <submittedName>
        <fullName evidence="6">Metal ABC transporter ATP-binding protein</fullName>
    </submittedName>
</protein>
<dbReference type="PROSITE" id="PS00211">
    <property type="entry name" value="ABC_TRANSPORTER_1"/>
    <property type="match status" value="1"/>
</dbReference>
<dbReference type="InterPro" id="IPR017871">
    <property type="entry name" value="ABC_transporter-like_CS"/>
</dbReference>
<evidence type="ECO:0000256" key="4">
    <source>
        <dbReference type="ARBA" id="ARBA00022840"/>
    </source>
</evidence>
<dbReference type="Gene3D" id="3.40.50.300">
    <property type="entry name" value="P-loop containing nucleotide triphosphate hydrolases"/>
    <property type="match status" value="1"/>
</dbReference>
<evidence type="ECO:0000256" key="2">
    <source>
        <dbReference type="ARBA" id="ARBA00022448"/>
    </source>
</evidence>
<evidence type="ECO:0000259" key="5">
    <source>
        <dbReference type="PROSITE" id="PS50893"/>
    </source>
</evidence>
<dbReference type="PROSITE" id="PS50893">
    <property type="entry name" value="ABC_TRANSPORTER_2"/>
    <property type="match status" value="1"/>
</dbReference>
<dbReference type="SUPFAM" id="SSF52540">
    <property type="entry name" value="P-loop containing nucleoside triphosphate hydrolases"/>
    <property type="match status" value="1"/>
</dbReference>
<feature type="domain" description="ABC transporter" evidence="5">
    <location>
        <begin position="17"/>
        <end position="242"/>
    </location>
</feature>
<dbReference type="InterPro" id="IPR050153">
    <property type="entry name" value="Metal_Ion_Import_ABC"/>
</dbReference>
<evidence type="ECO:0000256" key="3">
    <source>
        <dbReference type="ARBA" id="ARBA00022741"/>
    </source>
</evidence>
<dbReference type="AlphaFoldDB" id="A0A949N5X0"/>
<dbReference type="InterPro" id="IPR027417">
    <property type="entry name" value="P-loop_NTPase"/>
</dbReference>
<dbReference type="InterPro" id="IPR003593">
    <property type="entry name" value="AAA+_ATPase"/>
</dbReference>
<dbReference type="GO" id="GO:0016887">
    <property type="term" value="F:ATP hydrolysis activity"/>
    <property type="evidence" value="ECO:0007669"/>
    <property type="project" value="InterPro"/>
</dbReference>
<keyword evidence="3" id="KW-0547">Nucleotide-binding</keyword>
<dbReference type="Pfam" id="PF00005">
    <property type="entry name" value="ABC_tran"/>
    <property type="match status" value="1"/>
</dbReference>
<evidence type="ECO:0000256" key="1">
    <source>
        <dbReference type="ARBA" id="ARBA00005417"/>
    </source>
</evidence>
<dbReference type="EMBL" id="JAELVF020000001">
    <property type="protein sequence ID" value="MBU7599419.1"/>
    <property type="molecule type" value="Genomic_DNA"/>
</dbReference>
<dbReference type="InterPro" id="IPR003439">
    <property type="entry name" value="ABC_transporter-like_ATP-bd"/>
</dbReference>
<dbReference type="PANTHER" id="PTHR42734">
    <property type="entry name" value="METAL TRANSPORT SYSTEM ATP-BINDING PROTEIN TM_0124-RELATED"/>
    <property type="match status" value="1"/>
</dbReference>
<evidence type="ECO:0000313" key="6">
    <source>
        <dbReference type="EMBL" id="MBU7599419.1"/>
    </source>
</evidence>